<feature type="transmembrane region" description="Helical" evidence="1">
    <location>
        <begin position="12"/>
        <end position="36"/>
    </location>
</feature>
<evidence type="ECO:0000313" key="3">
    <source>
        <dbReference type="Proteomes" id="UP000323454"/>
    </source>
</evidence>
<keyword evidence="1" id="KW-0812">Transmembrane</keyword>
<reference evidence="2 3" key="2">
    <citation type="submission" date="2019-09" db="EMBL/GenBank/DDBJ databases">
        <authorList>
            <person name="Jin C."/>
        </authorList>
    </citation>
    <scope>NUCLEOTIDE SEQUENCE [LARGE SCALE GENOMIC DNA]</scope>
    <source>
        <strain evidence="2 3">AN110305</strain>
    </source>
</reference>
<accession>A0A5B2XLC6</accession>
<comment type="caution">
    <text evidence="2">The sequence shown here is derived from an EMBL/GenBank/DDBJ whole genome shotgun (WGS) entry which is preliminary data.</text>
</comment>
<evidence type="ECO:0000256" key="1">
    <source>
        <dbReference type="SAM" id="Phobius"/>
    </source>
</evidence>
<dbReference type="EMBL" id="VUOB01000015">
    <property type="protein sequence ID" value="KAA2263691.1"/>
    <property type="molecule type" value="Genomic_DNA"/>
</dbReference>
<proteinExistence type="predicted"/>
<dbReference type="AlphaFoldDB" id="A0A5B2XLC6"/>
<dbReference type="RefSeq" id="WP_149849103.1">
    <property type="nucleotide sequence ID" value="NZ_VUOB01000015.1"/>
</dbReference>
<feature type="transmembrane region" description="Helical" evidence="1">
    <location>
        <begin position="106"/>
        <end position="125"/>
    </location>
</feature>
<evidence type="ECO:0000313" key="2">
    <source>
        <dbReference type="EMBL" id="KAA2263691.1"/>
    </source>
</evidence>
<dbReference type="Proteomes" id="UP000323454">
    <property type="component" value="Unassembled WGS sequence"/>
</dbReference>
<protein>
    <submittedName>
        <fullName evidence="2">Uncharacterized protein</fullName>
    </submittedName>
</protein>
<feature type="transmembrane region" description="Helical" evidence="1">
    <location>
        <begin position="145"/>
        <end position="166"/>
    </location>
</feature>
<reference evidence="2 3" key="1">
    <citation type="submission" date="2019-09" db="EMBL/GenBank/DDBJ databases">
        <title>Goodfellowia gen. nov., a new genus of the Pseudonocardineae related to Actinoalloteichus, containing Goodfellowia coeruleoviolacea gen. nov., comb. nov. gen. nov., comb. nov.</title>
        <authorList>
            <person name="Labeda D."/>
        </authorList>
    </citation>
    <scope>NUCLEOTIDE SEQUENCE [LARGE SCALE GENOMIC DNA]</scope>
    <source>
        <strain evidence="2 3">AN110305</strain>
    </source>
</reference>
<keyword evidence="1" id="KW-0472">Membrane</keyword>
<keyword evidence="1" id="KW-1133">Transmembrane helix</keyword>
<sequence>MVETHGLARMIVHDVAVSALVGAAVSWLTVTVWTWAMNCPGSHKGDSSPSAPDNVSHQVPHDVPGCVTPYDAMFFWAPVALLIILVSMVVVTFVALTLLRAHAQEWLVIALPVAVILGTVALYVAEDMAYAPLPGERPTGLAWTYVAVTTVSCAIAALLVTPAHYYRSRGRAERAR</sequence>
<keyword evidence="3" id="KW-1185">Reference proteome</keyword>
<feature type="transmembrane region" description="Helical" evidence="1">
    <location>
        <begin position="73"/>
        <end position="99"/>
    </location>
</feature>
<organism evidence="2 3">
    <name type="scientific">Solihabitans fulvus</name>
    <dbReference type="NCBI Taxonomy" id="1892852"/>
    <lineage>
        <taxon>Bacteria</taxon>
        <taxon>Bacillati</taxon>
        <taxon>Actinomycetota</taxon>
        <taxon>Actinomycetes</taxon>
        <taxon>Pseudonocardiales</taxon>
        <taxon>Pseudonocardiaceae</taxon>
        <taxon>Solihabitans</taxon>
    </lineage>
</organism>
<name>A0A5B2XLC6_9PSEU</name>
<gene>
    <name evidence="2" type="ORF">F0L68_09370</name>
</gene>